<keyword evidence="3" id="KW-1185">Reference proteome</keyword>
<organism evidence="2 3">
    <name type="scientific">Flavivirga aquatica</name>
    <dbReference type="NCBI Taxonomy" id="1849968"/>
    <lineage>
        <taxon>Bacteria</taxon>
        <taxon>Pseudomonadati</taxon>
        <taxon>Bacteroidota</taxon>
        <taxon>Flavobacteriia</taxon>
        <taxon>Flavobacteriales</taxon>
        <taxon>Flavobacteriaceae</taxon>
        <taxon>Flavivirga</taxon>
    </lineage>
</organism>
<dbReference type="OrthoDB" id="5450709at2"/>
<gene>
    <name evidence="2" type="ORF">A8C32_09635</name>
</gene>
<protein>
    <submittedName>
        <fullName evidence="2">Alpha amylase</fullName>
    </submittedName>
</protein>
<reference evidence="2 3" key="1">
    <citation type="submission" date="2016-05" db="EMBL/GenBank/DDBJ databases">
        <title>Draft Genome Sequence of Algibacter sp. Strain SK-16 Isolated from the Surface Water of Aburatsubo Inlet.</title>
        <authorList>
            <person name="Wong S.-K."/>
            <person name="Yoshizawa S."/>
            <person name="Nakajima Y."/>
            <person name="Ogura Y."/>
            <person name="Tetsuya H."/>
            <person name="Hamasaki K."/>
        </authorList>
    </citation>
    <scope>NUCLEOTIDE SEQUENCE [LARGE SCALE GENOMIC DNA]</scope>
    <source>
        <strain evidence="2 3">SK-16</strain>
    </source>
</reference>
<evidence type="ECO:0000256" key="1">
    <source>
        <dbReference type="SAM" id="SignalP"/>
    </source>
</evidence>
<sequence>MKNIFIAMLCVVTTLTFAQENSNKWSSNRPDGHAPISVMADHVHHKDEFMFSYRYMTMDMQQLRQDTDDATSADAHARYMVAPQDMTMNMHMLGAMYAPSDKITLMIMANYIKNDMNLEMRNGNRFTTNTSGLGDVSVSALYSIFNKNRKALHAQIGVSIPTGNIEEKDVLPVSMGNAVQLPYPMQTGTGSFGTKLGLTYLGQSDKFSWGHQLTGMININDNDQDYKFGNKYSFNNWFAAKTGDNLSVSIRLEGLLIDEIEGTSNLLNPMMVTTADIANSGGTYINSGFGLNYLITKGSLKGLRFATECSLPLHQDLNGIQLKQNYNLTFGMQYAFH</sequence>
<keyword evidence="1" id="KW-0732">Signal</keyword>
<dbReference type="AlphaFoldDB" id="A0A1E5TEG5"/>
<dbReference type="InterPro" id="IPR025737">
    <property type="entry name" value="FApF"/>
</dbReference>
<dbReference type="Proteomes" id="UP000095713">
    <property type="component" value="Unassembled WGS sequence"/>
</dbReference>
<feature type="chain" id="PRO_5009186366" evidence="1">
    <location>
        <begin position="19"/>
        <end position="337"/>
    </location>
</feature>
<dbReference type="Pfam" id="PF13557">
    <property type="entry name" value="Phenol_MetA_deg"/>
    <property type="match status" value="1"/>
</dbReference>
<dbReference type="EMBL" id="MDJD01000006">
    <property type="protein sequence ID" value="OEK09765.1"/>
    <property type="molecule type" value="Genomic_DNA"/>
</dbReference>
<dbReference type="SUPFAM" id="SSF56935">
    <property type="entry name" value="Porins"/>
    <property type="match status" value="1"/>
</dbReference>
<dbReference type="STRING" id="1849968.A8C32_09635"/>
<accession>A0A1E5TEG5</accession>
<feature type="signal peptide" evidence="1">
    <location>
        <begin position="1"/>
        <end position="18"/>
    </location>
</feature>
<dbReference type="RefSeq" id="WP_069828425.1">
    <property type="nucleotide sequence ID" value="NZ_MDJD01000006.1"/>
</dbReference>
<proteinExistence type="predicted"/>
<evidence type="ECO:0000313" key="2">
    <source>
        <dbReference type="EMBL" id="OEK09765.1"/>
    </source>
</evidence>
<evidence type="ECO:0000313" key="3">
    <source>
        <dbReference type="Proteomes" id="UP000095713"/>
    </source>
</evidence>
<name>A0A1E5TEG5_9FLAO</name>
<comment type="caution">
    <text evidence="2">The sequence shown here is derived from an EMBL/GenBank/DDBJ whole genome shotgun (WGS) entry which is preliminary data.</text>
</comment>